<dbReference type="CDD" id="cd00446">
    <property type="entry name" value="GrpE"/>
    <property type="match status" value="1"/>
</dbReference>
<reference evidence="14" key="1">
    <citation type="submission" date="2017-09" db="EMBL/GenBank/DDBJ databases">
        <title>Depth-based differentiation of microbial function through sediment-hosted aquifers and enrichment of novel symbionts in the deep terrestrial subsurface.</title>
        <authorList>
            <person name="Probst A.J."/>
            <person name="Ladd B."/>
            <person name="Jarett J.K."/>
            <person name="Geller-Mcgrath D.E."/>
            <person name="Sieber C.M.K."/>
            <person name="Emerson J.B."/>
            <person name="Anantharaman K."/>
            <person name="Thomas B.C."/>
            <person name="Malmstrom R."/>
            <person name="Stieglmeier M."/>
            <person name="Klingl A."/>
            <person name="Woyke T."/>
            <person name="Ryan C.M."/>
            <person name="Banfield J.F."/>
        </authorList>
    </citation>
    <scope>NUCLEOTIDE SEQUENCE [LARGE SCALE GENOMIC DNA]</scope>
</reference>
<evidence type="ECO:0000256" key="9">
    <source>
        <dbReference type="ARBA" id="ARBA00076414"/>
    </source>
</evidence>
<gene>
    <name evidence="10 13" type="primary">grpE</name>
    <name evidence="13" type="ORF">COY73_03375</name>
</gene>
<dbReference type="GO" id="GO:0000774">
    <property type="term" value="F:adenyl-nucleotide exchange factor activity"/>
    <property type="evidence" value="ECO:0007669"/>
    <property type="project" value="InterPro"/>
</dbReference>
<evidence type="ECO:0000256" key="2">
    <source>
        <dbReference type="ARBA" id="ARBA00009054"/>
    </source>
</evidence>
<evidence type="ECO:0000256" key="1">
    <source>
        <dbReference type="ARBA" id="ARBA00004496"/>
    </source>
</evidence>
<feature type="region of interest" description="Disordered" evidence="12">
    <location>
        <begin position="1"/>
        <end position="20"/>
    </location>
</feature>
<evidence type="ECO:0000256" key="3">
    <source>
        <dbReference type="ARBA" id="ARBA00011738"/>
    </source>
</evidence>
<evidence type="ECO:0000256" key="4">
    <source>
        <dbReference type="ARBA" id="ARBA00022490"/>
    </source>
</evidence>
<keyword evidence="4 10" id="KW-0963">Cytoplasm</keyword>
<comment type="function">
    <text evidence="7 10">Participates actively in the response to hyperosmotic and heat shock by preventing the aggregation of stress-denatured proteins, in association with DnaK and GrpE. It is the nucleotide exchange factor for DnaK and may function as a thermosensor. Unfolded proteins bind initially to DnaJ; upon interaction with the DnaJ-bound protein, DnaK hydrolyzes its bound ATP, resulting in the formation of a stable complex. GrpE releases ADP from DnaK; ATP binding to DnaK triggers the release of the substrate protein, thus completing the reaction cycle. Several rounds of ATP-dependent interactions between DnaJ, DnaK and GrpE are required for fully efficient folding.</text>
</comment>
<evidence type="ECO:0000256" key="7">
    <source>
        <dbReference type="ARBA" id="ARBA00053401"/>
    </source>
</evidence>
<dbReference type="PANTHER" id="PTHR21237">
    <property type="entry name" value="GRPE PROTEIN"/>
    <property type="match status" value="1"/>
</dbReference>
<dbReference type="PANTHER" id="PTHR21237:SF23">
    <property type="entry name" value="GRPE PROTEIN HOMOLOG, MITOCHONDRIAL"/>
    <property type="match status" value="1"/>
</dbReference>
<dbReference type="GO" id="GO:0051082">
    <property type="term" value="F:unfolded protein binding"/>
    <property type="evidence" value="ECO:0007669"/>
    <property type="project" value="TreeGrafter"/>
</dbReference>
<dbReference type="GO" id="GO:0005737">
    <property type="term" value="C:cytoplasm"/>
    <property type="evidence" value="ECO:0007669"/>
    <property type="project" value="UniProtKB-SubCell"/>
</dbReference>
<dbReference type="EMBL" id="PFLW01000079">
    <property type="protein sequence ID" value="PIY88586.1"/>
    <property type="molecule type" value="Genomic_DNA"/>
</dbReference>
<protein>
    <recommendedName>
        <fullName evidence="8 10">Protein GrpE</fullName>
    </recommendedName>
    <alternativeName>
        <fullName evidence="9 10">HSP-70 cofactor</fullName>
    </alternativeName>
</protein>
<dbReference type="Gene3D" id="3.90.20.20">
    <property type="match status" value="1"/>
</dbReference>
<dbReference type="InterPro" id="IPR013805">
    <property type="entry name" value="GrpE_CC"/>
</dbReference>
<dbReference type="GO" id="GO:0051087">
    <property type="term" value="F:protein-folding chaperone binding"/>
    <property type="evidence" value="ECO:0007669"/>
    <property type="project" value="InterPro"/>
</dbReference>
<dbReference type="GO" id="GO:0042803">
    <property type="term" value="F:protein homodimerization activity"/>
    <property type="evidence" value="ECO:0007669"/>
    <property type="project" value="InterPro"/>
</dbReference>
<comment type="subcellular location">
    <subcellularLocation>
        <location evidence="1 10">Cytoplasm</location>
    </subcellularLocation>
</comment>
<comment type="subunit">
    <text evidence="3 10">Homodimer.</text>
</comment>
<dbReference type="GO" id="GO:0006457">
    <property type="term" value="P:protein folding"/>
    <property type="evidence" value="ECO:0007669"/>
    <property type="project" value="InterPro"/>
</dbReference>
<accession>A0A2M7R5L1</accession>
<dbReference type="FunFam" id="2.30.22.10:FF:000001">
    <property type="entry name" value="Protein GrpE"/>
    <property type="match status" value="1"/>
</dbReference>
<dbReference type="SUPFAM" id="SSF58014">
    <property type="entry name" value="Coiled-coil domain of nucleotide exchange factor GrpE"/>
    <property type="match status" value="1"/>
</dbReference>
<comment type="similarity">
    <text evidence="2 10 11">Belongs to the GrpE family.</text>
</comment>
<evidence type="ECO:0000256" key="6">
    <source>
        <dbReference type="ARBA" id="ARBA00023186"/>
    </source>
</evidence>
<dbReference type="InterPro" id="IPR009012">
    <property type="entry name" value="GrpE_head"/>
</dbReference>
<evidence type="ECO:0000256" key="12">
    <source>
        <dbReference type="SAM" id="MobiDB-lite"/>
    </source>
</evidence>
<organism evidence="13 14">
    <name type="scientific">Candidatus Nealsonbacteria bacterium CG_4_10_14_0_8_um_filter_37_14</name>
    <dbReference type="NCBI Taxonomy" id="1974684"/>
    <lineage>
        <taxon>Bacteria</taxon>
        <taxon>Candidatus Nealsoniibacteriota</taxon>
    </lineage>
</organism>
<name>A0A2M7R5L1_9BACT</name>
<evidence type="ECO:0000313" key="13">
    <source>
        <dbReference type="EMBL" id="PIY88586.1"/>
    </source>
</evidence>
<dbReference type="InterPro" id="IPR000740">
    <property type="entry name" value="GrpE"/>
</dbReference>
<dbReference type="Pfam" id="PF01025">
    <property type="entry name" value="GrpE"/>
    <property type="match status" value="1"/>
</dbReference>
<keyword evidence="5 10" id="KW-0346">Stress response</keyword>
<sequence>MEEEKQRESASAEASADKEKELNLEELKKKLEECQKLKEEYLAGWQRERADFLNYKKEEMERIGGILKYANAELILKILPILDNFEIAARQNPVRSLEKAGLNWQEKERINHVIQGFLQIKAQLQDFLKNQGVEEIKTVGEKFDPNFHEAVEEVEPPYTKIVENEKESKKVEPGIILEEIQKGYTLNGRVIRPAKVRVSK</sequence>
<evidence type="ECO:0000256" key="11">
    <source>
        <dbReference type="RuleBase" id="RU004478"/>
    </source>
</evidence>
<comment type="caution">
    <text evidence="13">The sequence shown here is derived from an EMBL/GenBank/DDBJ whole genome shotgun (WGS) entry which is preliminary data.</text>
</comment>
<proteinExistence type="inferred from homology"/>
<keyword evidence="6 10" id="KW-0143">Chaperone</keyword>
<dbReference type="SUPFAM" id="SSF51064">
    <property type="entry name" value="Head domain of nucleotide exchange factor GrpE"/>
    <property type="match status" value="1"/>
</dbReference>
<dbReference type="HAMAP" id="MF_01151">
    <property type="entry name" value="GrpE"/>
    <property type="match status" value="1"/>
</dbReference>
<evidence type="ECO:0000256" key="10">
    <source>
        <dbReference type="HAMAP-Rule" id="MF_01151"/>
    </source>
</evidence>
<dbReference type="AlphaFoldDB" id="A0A2M7R5L1"/>
<dbReference type="PRINTS" id="PR00773">
    <property type="entry name" value="GRPEPROTEIN"/>
</dbReference>
<dbReference type="Proteomes" id="UP000230767">
    <property type="component" value="Unassembled WGS sequence"/>
</dbReference>
<evidence type="ECO:0000313" key="14">
    <source>
        <dbReference type="Proteomes" id="UP000230767"/>
    </source>
</evidence>
<dbReference type="Gene3D" id="2.30.22.10">
    <property type="entry name" value="Head domain of nucleotide exchange factor GrpE"/>
    <property type="match status" value="1"/>
</dbReference>
<evidence type="ECO:0000256" key="5">
    <source>
        <dbReference type="ARBA" id="ARBA00023016"/>
    </source>
</evidence>
<evidence type="ECO:0000256" key="8">
    <source>
        <dbReference type="ARBA" id="ARBA00072274"/>
    </source>
</evidence>